<reference evidence="2" key="1">
    <citation type="submission" date="2021-01" db="EMBL/GenBank/DDBJ databases">
        <authorList>
            <person name="Corre E."/>
            <person name="Pelletier E."/>
            <person name="Niang G."/>
            <person name="Scheremetjew M."/>
            <person name="Finn R."/>
            <person name="Kale V."/>
            <person name="Holt S."/>
            <person name="Cochrane G."/>
            <person name="Meng A."/>
            <person name="Brown T."/>
            <person name="Cohen L."/>
        </authorList>
    </citation>
    <scope>NUCLEOTIDE SEQUENCE</scope>
    <source>
        <strain evidence="2">CCMP1243</strain>
    </source>
</reference>
<dbReference type="Gene3D" id="1.25.40.10">
    <property type="entry name" value="Tetratricopeptide repeat domain"/>
    <property type="match status" value="2"/>
</dbReference>
<evidence type="ECO:0000313" key="2">
    <source>
        <dbReference type="EMBL" id="CAD9685133.1"/>
    </source>
</evidence>
<organism evidence="2">
    <name type="scientific">Rhizochromulina marina</name>
    <dbReference type="NCBI Taxonomy" id="1034831"/>
    <lineage>
        <taxon>Eukaryota</taxon>
        <taxon>Sar</taxon>
        <taxon>Stramenopiles</taxon>
        <taxon>Ochrophyta</taxon>
        <taxon>Dictyochophyceae</taxon>
        <taxon>Rhizochromulinales</taxon>
        <taxon>Rhizochromulina</taxon>
    </lineage>
</organism>
<dbReference type="Pfam" id="PF08238">
    <property type="entry name" value="Sel1"/>
    <property type="match status" value="3"/>
</dbReference>
<gene>
    <name evidence="2" type="ORF">RMAR1173_LOCUS9576</name>
</gene>
<dbReference type="PANTHER" id="PTHR45011:SF1">
    <property type="entry name" value="DAP3-BINDING CELL DEATH ENHANCER 1"/>
    <property type="match status" value="1"/>
</dbReference>
<keyword evidence="1" id="KW-0472">Membrane</keyword>
<feature type="non-terminal residue" evidence="2">
    <location>
        <position position="1"/>
    </location>
</feature>
<dbReference type="InterPro" id="IPR006597">
    <property type="entry name" value="Sel1-like"/>
</dbReference>
<dbReference type="PANTHER" id="PTHR45011">
    <property type="entry name" value="DAP3-BINDING CELL DEATH ENHANCER 1"/>
    <property type="match status" value="1"/>
</dbReference>
<accession>A0A7S2RZH0</accession>
<evidence type="ECO:0008006" key="3">
    <source>
        <dbReference type="Google" id="ProtNLM"/>
    </source>
</evidence>
<evidence type="ECO:0000256" key="1">
    <source>
        <dbReference type="SAM" id="Phobius"/>
    </source>
</evidence>
<dbReference type="InterPro" id="IPR011990">
    <property type="entry name" value="TPR-like_helical_dom_sf"/>
</dbReference>
<dbReference type="InterPro" id="IPR052748">
    <property type="entry name" value="ISR_Activator"/>
</dbReference>
<keyword evidence="1" id="KW-0812">Transmembrane</keyword>
<proteinExistence type="predicted"/>
<dbReference type="EMBL" id="HBHJ01014585">
    <property type="protein sequence ID" value="CAD9685133.1"/>
    <property type="molecule type" value="Transcribed_RNA"/>
</dbReference>
<name>A0A7S2RZH0_9STRA</name>
<dbReference type="AlphaFoldDB" id="A0A7S2RZH0"/>
<sequence length="344" mass="37367">VIRLLIPLVRGQTSMHAGVDGARVRKSAGLRLKNAMVQYARVEKEVERGIGWEELSPESSRALHGVVQVLESILADALPSVQDFSVPQHKSREQGEARESKKKGEEVVAGAAYTLAVLLEEGRGAPMNRGRAAFLYSFAARAGLLSAQYNLGMMLLNDPPPNALRLLPRDEHLFPVGSRKRSAPKAPGRGRWTWPWSWQIWHQVGSAQAQGATVDSKAPGQQGYCAVPTSMDLPLEMRVNRWAGALLLEAAKQGHVLAMHNLGVLLANGEAPGLLKDEEMAEVLFQAASDKAHTPSTKTLAALRRNDTAKAVFTFGGLILVAVVLVQLLVIFVYEPWEESALGP</sequence>
<dbReference type="SUPFAM" id="SSF81901">
    <property type="entry name" value="HCP-like"/>
    <property type="match status" value="2"/>
</dbReference>
<protein>
    <recommendedName>
        <fullName evidence="3">Sel1 repeat-containing protein</fullName>
    </recommendedName>
</protein>
<feature type="transmembrane region" description="Helical" evidence="1">
    <location>
        <begin position="312"/>
        <end position="334"/>
    </location>
</feature>
<dbReference type="SMART" id="SM00671">
    <property type="entry name" value="SEL1"/>
    <property type="match status" value="2"/>
</dbReference>
<keyword evidence="1" id="KW-1133">Transmembrane helix</keyword>